<feature type="region of interest" description="Disordered" evidence="1">
    <location>
        <begin position="453"/>
        <end position="512"/>
    </location>
</feature>
<feature type="region of interest" description="Disordered" evidence="1">
    <location>
        <begin position="128"/>
        <end position="148"/>
    </location>
</feature>
<feature type="compositionally biased region" description="Polar residues" evidence="1">
    <location>
        <begin position="245"/>
        <end position="256"/>
    </location>
</feature>
<feature type="region of interest" description="Disordered" evidence="1">
    <location>
        <begin position="304"/>
        <end position="352"/>
    </location>
</feature>
<feature type="region of interest" description="Disordered" evidence="1">
    <location>
        <begin position="1"/>
        <end position="23"/>
    </location>
</feature>
<evidence type="ECO:0000256" key="1">
    <source>
        <dbReference type="SAM" id="MobiDB-lite"/>
    </source>
</evidence>
<feature type="non-terminal residue" evidence="2">
    <location>
        <position position="523"/>
    </location>
</feature>
<feature type="region of interest" description="Disordered" evidence="1">
    <location>
        <begin position="71"/>
        <end position="102"/>
    </location>
</feature>
<evidence type="ECO:0000313" key="2">
    <source>
        <dbReference type="EMBL" id="KAF5838375.1"/>
    </source>
</evidence>
<dbReference type="EMBL" id="MU069581">
    <property type="protein sequence ID" value="KAF5838375.1"/>
    <property type="molecule type" value="Genomic_DNA"/>
</dbReference>
<sequence>MDSHYTSSPSRASSPPRKKLGHVSEDYAHFNKDMTHTEAPDVVYELHDNIADRVTSPKWRNSVMKQTGHISMDCTAPQDPRQTHVRPTTSPDVGPGAHSLDPLHEHTTSIAQFEPGQSHHMVAYSKDPTRESPAFKTPRRDETLSAMTEERRRLSCVSTMLPPDYSSWTAKGCYTSSQPRMIEAERWGPSLREPRPPAKKRNQEIYDFKVTTSGHPASCQLYAQDDKTPKYKVPFGSRLPRLSALPSNSKQDTRISPTLHPRYSNTAAELGPGSYASDLPQYVSHHSAYEGKQVYYSLAASPTSPSHLEQQEAPWAVASPGTRHSSPALRGASRGDDARSRAQSSLQAEVDAQAHPHTTLHLHHSDHHHKSHPRAQVHTVLMSQRAPTPSMSPRSRHQVSSRPTTPGSQPRILESPVPLPLYAPSNLVTRIGSPTSAAAAAARIGSPTSAAAAAARIGSPKGGRRLSGRLSTPPLVSSGSGSTSTGAAGNQSAAQQQQLQQQQLQASAPGVPDVVVRVSGGLG</sequence>
<feature type="compositionally biased region" description="Polar residues" evidence="1">
    <location>
        <begin position="383"/>
        <end position="393"/>
    </location>
</feature>
<proteinExistence type="predicted"/>
<reference evidence="2" key="1">
    <citation type="submission" date="2017-08" db="EMBL/GenBank/DDBJ databases">
        <authorList>
            <person name="Polle J.E."/>
            <person name="Barry K."/>
            <person name="Cushman J."/>
            <person name="Schmutz J."/>
            <person name="Tran D."/>
            <person name="Hathwaick L.T."/>
            <person name="Yim W.C."/>
            <person name="Jenkins J."/>
            <person name="Mckie-Krisberg Z.M."/>
            <person name="Prochnik S."/>
            <person name="Lindquist E."/>
            <person name="Dockter R.B."/>
            <person name="Adam C."/>
            <person name="Molina H."/>
            <person name="Bunkerborg J."/>
            <person name="Jin E."/>
            <person name="Buchheim M."/>
            <person name="Magnuson J."/>
        </authorList>
    </citation>
    <scope>NUCLEOTIDE SEQUENCE</scope>
    <source>
        <strain evidence="2">CCAP 19/18</strain>
    </source>
</reference>
<organism evidence="2 3">
    <name type="scientific">Dunaliella salina</name>
    <name type="common">Green alga</name>
    <name type="synonym">Protococcus salinus</name>
    <dbReference type="NCBI Taxonomy" id="3046"/>
    <lineage>
        <taxon>Eukaryota</taxon>
        <taxon>Viridiplantae</taxon>
        <taxon>Chlorophyta</taxon>
        <taxon>core chlorophytes</taxon>
        <taxon>Chlorophyceae</taxon>
        <taxon>CS clade</taxon>
        <taxon>Chlamydomonadales</taxon>
        <taxon>Dunaliellaceae</taxon>
        <taxon>Dunaliella</taxon>
    </lineage>
</organism>
<feature type="region of interest" description="Disordered" evidence="1">
    <location>
        <begin position="383"/>
        <end position="418"/>
    </location>
</feature>
<evidence type="ECO:0000313" key="3">
    <source>
        <dbReference type="Proteomes" id="UP000815325"/>
    </source>
</evidence>
<gene>
    <name evidence="2" type="ORF">DUNSADRAFT_2985</name>
</gene>
<feature type="compositionally biased region" description="Low complexity" evidence="1">
    <location>
        <begin position="477"/>
        <end position="508"/>
    </location>
</feature>
<keyword evidence="3" id="KW-1185">Reference proteome</keyword>
<feature type="compositionally biased region" description="Basic and acidic residues" evidence="1">
    <location>
        <begin position="138"/>
        <end position="148"/>
    </location>
</feature>
<accession>A0ABQ7GUT2</accession>
<dbReference type="Proteomes" id="UP000815325">
    <property type="component" value="Unassembled WGS sequence"/>
</dbReference>
<protein>
    <submittedName>
        <fullName evidence="2">Uncharacterized protein</fullName>
    </submittedName>
</protein>
<feature type="region of interest" description="Disordered" evidence="1">
    <location>
        <begin position="230"/>
        <end position="267"/>
    </location>
</feature>
<comment type="caution">
    <text evidence="2">The sequence shown here is derived from an EMBL/GenBank/DDBJ whole genome shotgun (WGS) entry which is preliminary data.</text>
</comment>
<name>A0ABQ7GUT2_DUNSA</name>